<feature type="non-terminal residue" evidence="1">
    <location>
        <position position="1"/>
    </location>
</feature>
<gene>
    <name evidence="1" type="ORF">X777_03239</name>
</gene>
<protein>
    <submittedName>
        <fullName evidence="1">Uncharacterized protein</fullName>
    </submittedName>
</protein>
<name>A0A026WNT5_OOCBI</name>
<organism evidence="1 2">
    <name type="scientific">Ooceraea biroi</name>
    <name type="common">Clonal raider ant</name>
    <name type="synonym">Cerapachys biroi</name>
    <dbReference type="NCBI Taxonomy" id="2015173"/>
    <lineage>
        <taxon>Eukaryota</taxon>
        <taxon>Metazoa</taxon>
        <taxon>Ecdysozoa</taxon>
        <taxon>Arthropoda</taxon>
        <taxon>Hexapoda</taxon>
        <taxon>Insecta</taxon>
        <taxon>Pterygota</taxon>
        <taxon>Neoptera</taxon>
        <taxon>Endopterygota</taxon>
        <taxon>Hymenoptera</taxon>
        <taxon>Apocrita</taxon>
        <taxon>Aculeata</taxon>
        <taxon>Formicoidea</taxon>
        <taxon>Formicidae</taxon>
        <taxon>Dorylinae</taxon>
        <taxon>Ooceraea</taxon>
    </lineage>
</organism>
<proteinExistence type="predicted"/>
<evidence type="ECO:0000313" key="2">
    <source>
        <dbReference type="Proteomes" id="UP000053097"/>
    </source>
</evidence>
<evidence type="ECO:0000313" key="1">
    <source>
        <dbReference type="EMBL" id="EZA56774.1"/>
    </source>
</evidence>
<dbReference type="Proteomes" id="UP000053097">
    <property type="component" value="Unassembled WGS sequence"/>
</dbReference>
<dbReference type="AlphaFoldDB" id="A0A026WNT5"/>
<sequence>ERVPFAYIPNCLQLRLPTTFCRQLRLICSPIADRAIAYKRYCTHVINKNTNVHLRT</sequence>
<reference evidence="1 2" key="1">
    <citation type="journal article" date="2014" name="Curr. Biol.">
        <title>The genome of the clonal raider ant Cerapachys biroi.</title>
        <authorList>
            <person name="Oxley P.R."/>
            <person name="Ji L."/>
            <person name="Fetter-Pruneda I."/>
            <person name="McKenzie S.K."/>
            <person name="Li C."/>
            <person name="Hu H."/>
            <person name="Zhang G."/>
            <person name="Kronauer D.J."/>
        </authorList>
    </citation>
    <scope>NUCLEOTIDE SEQUENCE [LARGE SCALE GENOMIC DNA]</scope>
</reference>
<accession>A0A026WNT5</accession>
<dbReference type="EMBL" id="KK107158">
    <property type="protein sequence ID" value="EZA56774.1"/>
    <property type="molecule type" value="Genomic_DNA"/>
</dbReference>
<keyword evidence="2" id="KW-1185">Reference proteome</keyword>